<dbReference type="Proteomes" id="UP000029585">
    <property type="component" value="Unassembled WGS sequence"/>
</dbReference>
<evidence type="ECO:0000313" key="1">
    <source>
        <dbReference type="EMBL" id="KGF55585.1"/>
    </source>
</evidence>
<accession>A0A096B949</accession>
<dbReference type="EMBL" id="ADLO01000056">
    <property type="protein sequence ID" value="KGF55585.1"/>
    <property type="molecule type" value="Genomic_DNA"/>
</dbReference>
<keyword evidence="2" id="KW-1185">Reference proteome</keyword>
<dbReference type="AlphaFoldDB" id="A0A096B949"/>
<organism evidence="1 2">
    <name type="scientific">Flavonifractor plautii 1_3_50AFAA</name>
    <dbReference type="NCBI Taxonomy" id="742738"/>
    <lineage>
        <taxon>Bacteria</taxon>
        <taxon>Bacillati</taxon>
        <taxon>Bacillota</taxon>
        <taxon>Clostridia</taxon>
        <taxon>Eubacteriales</taxon>
        <taxon>Oscillospiraceae</taxon>
        <taxon>Flavonifractor</taxon>
    </lineage>
</organism>
<dbReference type="eggNOG" id="ENOG5030NWS">
    <property type="taxonomic scope" value="Bacteria"/>
</dbReference>
<comment type="caution">
    <text evidence="1">The sequence shown here is derived from an EMBL/GenBank/DDBJ whole genome shotgun (WGS) entry which is preliminary data.</text>
</comment>
<dbReference type="HOGENOM" id="CLU_1623715_0_0_9"/>
<proteinExistence type="predicted"/>
<sequence>MSRYLKPRDYGYLMEAAACTKVLEDLRRIEAKYARTVEKEGAVRQAEFEKVMQYHSERELQDDFGWGFITEAQYDRYRLLFQQGQAAMEQLPPTKSELALRLVRRIMADIDADRREWEFSALSPEDQQAERARAEQSQKEWERKIAELKRKRGIIEAGEDMEEG</sequence>
<reference evidence="1 2" key="1">
    <citation type="submission" date="2011-08" db="EMBL/GenBank/DDBJ databases">
        <title>The Genome Sequence of Clostridium orbiscindens 1_3_50AFAA.</title>
        <authorList>
            <consortium name="The Broad Institute Genome Sequencing Platform"/>
            <person name="Earl A."/>
            <person name="Ward D."/>
            <person name="Feldgarden M."/>
            <person name="Gevers D."/>
            <person name="Daigneault M."/>
            <person name="Strauss J."/>
            <person name="Allen-Vercoe E."/>
            <person name="Young S.K."/>
            <person name="Zeng Q."/>
            <person name="Gargeya S."/>
            <person name="Fitzgerald M."/>
            <person name="Haas B."/>
            <person name="Abouelleil A."/>
            <person name="Alvarado L."/>
            <person name="Arachchi H.M."/>
            <person name="Berlin A."/>
            <person name="Brown A."/>
            <person name="Chapman S.B."/>
            <person name="Chen Z."/>
            <person name="Dunbar C."/>
            <person name="Freedman E."/>
            <person name="Gearin G."/>
            <person name="Gellesch M."/>
            <person name="Goldberg J."/>
            <person name="Griggs A."/>
            <person name="Gujja S."/>
            <person name="Heiman D."/>
            <person name="Howarth C."/>
            <person name="Larson L."/>
            <person name="Lui A."/>
            <person name="MacDonald P.J.P."/>
            <person name="Montmayeur A."/>
            <person name="Murphy C."/>
            <person name="Neiman D."/>
            <person name="Pearson M."/>
            <person name="Priest M."/>
            <person name="Roberts A."/>
            <person name="Saif S."/>
            <person name="Shea T."/>
            <person name="Shenoy N."/>
            <person name="Sisk P."/>
            <person name="Stolte C."/>
            <person name="Sykes S."/>
            <person name="Wortman J."/>
            <person name="Nusbaum C."/>
            <person name="Birren B."/>
        </authorList>
    </citation>
    <scope>NUCLEOTIDE SEQUENCE [LARGE SCALE GENOMIC DNA]</scope>
    <source>
        <strain evidence="1 2">1_3_50AFAA</strain>
    </source>
</reference>
<dbReference type="PATRIC" id="fig|742738.3.peg.1949"/>
<protein>
    <submittedName>
        <fullName evidence="1">Uncharacterized protein</fullName>
    </submittedName>
</protein>
<gene>
    <name evidence="1" type="ORF">HMPREF9460_01898</name>
</gene>
<name>A0A096B949_FLAPL</name>
<evidence type="ECO:0000313" key="2">
    <source>
        <dbReference type="Proteomes" id="UP000029585"/>
    </source>
</evidence>